<evidence type="ECO:0000313" key="2">
    <source>
        <dbReference type="Proteomes" id="UP000422108"/>
    </source>
</evidence>
<dbReference type="RefSeq" id="WP_155312792.1">
    <property type="nucleotide sequence ID" value="NZ_AP021879.1"/>
</dbReference>
<evidence type="ECO:0000313" key="1">
    <source>
        <dbReference type="EMBL" id="BBO91976.1"/>
    </source>
</evidence>
<gene>
    <name evidence="1" type="ORF">DSCOOX_51560</name>
</gene>
<sequence>MSMDQLNKIKEILENHVGKENQISSGDIGPQIGIQEDATHVQVRNLIREAIEKLRIPIGGSSRGYYLIKDEAELKQYTDSM</sequence>
<keyword evidence="2" id="KW-1185">Reference proteome</keyword>
<protein>
    <recommendedName>
        <fullName evidence="3">Helix-turn-helix type 11 domain-containing protein</fullName>
    </recommendedName>
</protein>
<name>A0A5K8AHN0_9BACT</name>
<organism evidence="1 2">
    <name type="scientific">Desulfosarcina ovata subsp. ovata</name>
    <dbReference type="NCBI Taxonomy" id="2752305"/>
    <lineage>
        <taxon>Bacteria</taxon>
        <taxon>Pseudomonadati</taxon>
        <taxon>Thermodesulfobacteriota</taxon>
        <taxon>Desulfobacteria</taxon>
        <taxon>Desulfobacterales</taxon>
        <taxon>Desulfosarcinaceae</taxon>
        <taxon>Desulfosarcina</taxon>
    </lineage>
</organism>
<evidence type="ECO:0008006" key="3">
    <source>
        <dbReference type="Google" id="ProtNLM"/>
    </source>
</evidence>
<dbReference type="EMBL" id="AP021879">
    <property type="protein sequence ID" value="BBO91976.1"/>
    <property type="molecule type" value="Genomic_DNA"/>
</dbReference>
<dbReference type="AlphaFoldDB" id="A0A5K8AHN0"/>
<reference evidence="1 2" key="1">
    <citation type="submission" date="2019-11" db="EMBL/GenBank/DDBJ databases">
        <title>Comparative genomics of hydrocarbon-degrading Desulfosarcina strains.</title>
        <authorList>
            <person name="Watanabe M."/>
            <person name="Kojima H."/>
            <person name="Fukui M."/>
        </authorList>
    </citation>
    <scope>NUCLEOTIDE SEQUENCE [LARGE SCALE GENOMIC DNA]</scope>
    <source>
        <strain evidence="2">oXyS1</strain>
    </source>
</reference>
<accession>A0A5K8AHN0</accession>
<proteinExistence type="predicted"/>
<dbReference type="Proteomes" id="UP000422108">
    <property type="component" value="Chromosome"/>
</dbReference>